<dbReference type="RefSeq" id="WP_090674597.1">
    <property type="nucleotide sequence ID" value="NZ_FNIT01000006.1"/>
</dbReference>
<sequence length="102" mass="11135">MSLRDRGDDFEARFAHDADLRFRVESRATKLLGLWAAGRLGRSGDPAETYAADLVRHDLGAAGSDDVVDKVTADLAGQASREEVVRQLGAARLEAERQIRAQ</sequence>
<dbReference type="STRING" id="1166073.SAMN05192530_106216"/>
<organism evidence="1 2">
    <name type="scientific">Aureimonas jatrophae</name>
    <dbReference type="NCBI Taxonomy" id="1166073"/>
    <lineage>
        <taxon>Bacteria</taxon>
        <taxon>Pseudomonadati</taxon>
        <taxon>Pseudomonadota</taxon>
        <taxon>Alphaproteobacteria</taxon>
        <taxon>Hyphomicrobiales</taxon>
        <taxon>Aurantimonadaceae</taxon>
        <taxon>Aureimonas</taxon>
    </lineage>
</organism>
<dbReference type="PIRSF" id="PIRSF031780">
    <property type="entry name" value="UCP031780"/>
    <property type="match status" value="1"/>
</dbReference>
<reference evidence="1 2" key="1">
    <citation type="submission" date="2016-10" db="EMBL/GenBank/DDBJ databases">
        <authorList>
            <person name="de Groot N.N."/>
        </authorList>
    </citation>
    <scope>NUCLEOTIDE SEQUENCE [LARGE SCALE GENOMIC DNA]</scope>
    <source>
        <strain evidence="2">L7-484,KACC 16230,DSM 25025</strain>
    </source>
</reference>
<evidence type="ECO:0008006" key="3">
    <source>
        <dbReference type="Google" id="ProtNLM"/>
    </source>
</evidence>
<accession>A0A1H0JJH6</accession>
<gene>
    <name evidence="1" type="ORF">SAMN05192530_106216</name>
</gene>
<dbReference type="Proteomes" id="UP000198793">
    <property type="component" value="Unassembled WGS sequence"/>
</dbReference>
<dbReference type="Pfam" id="PF07345">
    <property type="entry name" value="ATPaseInh_sub_z"/>
    <property type="match status" value="1"/>
</dbReference>
<name>A0A1H0JJH6_9HYPH</name>
<dbReference type="InterPro" id="IPR009945">
    <property type="entry name" value="ATPase_inh_sub_z"/>
</dbReference>
<keyword evidence="2" id="KW-1185">Reference proteome</keyword>
<evidence type="ECO:0000313" key="1">
    <source>
        <dbReference type="EMBL" id="SDO43732.1"/>
    </source>
</evidence>
<proteinExistence type="predicted"/>
<dbReference type="AlphaFoldDB" id="A0A1H0JJH6"/>
<dbReference type="InterPro" id="IPR038293">
    <property type="entry name" value="ATPase_inh_sub_z_sf"/>
</dbReference>
<dbReference type="Gene3D" id="1.10.790.20">
    <property type="entry name" value="Domain of unknown function DUF1476"/>
    <property type="match status" value="1"/>
</dbReference>
<dbReference type="EMBL" id="FNIT01000006">
    <property type="protein sequence ID" value="SDO43732.1"/>
    <property type="molecule type" value="Genomic_DNA"/>
</dbReference>
<protein>
    <recommendedName>
        <fullName evidence="3">Aldolase</fullName>
    </recommendedName>
</protein>
<evidence type="ECO:0000313" key="2">
    <source>
        <dbReference type="Proteomes" id="UP000198793"/>
    </source>
</evidence>
<dbReference type="OrthoDB" id="9810387at2"/>